<protein>
    <submittedName>
        <fullName evidence="1">Uncharacterized protein</fullName>
    </submittedName>
</protein>
<organism evidence="1">
    <name type="scientific">virus sp. ctBM815</name>
    <dbReference type="NCBI Taxonomy" id="2825806"/>
    <lineage>
        <taxon>Viruses</taxon>
    </lineage>
</organism>
<evidence type="ECO:0000313" key="1">
    <source>
        <dbReference type="EMBL" id="DAE31568.1"/>
    </source>
</evidence>
<proteinExistence type="predicted"/>
<dbReference type="EMBL" id="BK059109">
    <property type="protein sequence ID" value="DAE31568.1"/>
    <property type="molecule type" value="Genomic_DNA"/>
</dbReference>
<name>A0A8S5RJJ8_9VIRU</name>
<accession>A0A8S5RJJ8</accession>
<reference evidence="1" key="1">
    <citation type="journal article" date="2021" name="Proc. Natl. Acad. Sci. U.S.A.">
        <title>A Catalog of Tens of Thousands of Viruses from Human Metagenomes Reveals Hidden Associations with Chronic Diseases.</title>
        <authorList>
            <person name="Tisza M.J."/>
            <person name="Buck C.B."/>
        </authorList>
    </citation>
    <scope>NUCLEOTIDE SEQUENCE</scope>
    <source>
        <strain evidence="1">CtBM815</strain>
    </source>
</reference>
<sequence length="29" mass="3625">MRLLHRLLKSSTIWVYHSIEKHLMLIHIR</sequence>